<name>A0ABS5W938_9FLAO</name>
<dbReference type="SUPFAM" id="SSF54373">
    <property type="entry name" value="FAD-linked reductases, C-terminal domain"/>
    <property type="match status" value="1"/>
</dbReference>
<dbReference type="PANTHER" id="PTHR43563:SF1">
    <property type="entry name" value="AMINE OXIDASE [FLAVIN-CONTAINING] B"/>
    <property type="match status" value="1"/>
</dbReference>
<dbReference type="EMBL" id="JACATN010000001">
    <property type="protein sequence ID" value="MBT2159852.1"/>
    <property type="molecule type" value="Genomic_DNA"/>
</dbReference>
<proteinExistence type="inferred from homology"/>
<sequence>MTEKISEYIIIGAGLSGLTSAYYLSKSGITDFKILESRDRVGGRIVTRDGIDFGATWFQTHHEEVIALLDALGVEKHHQYNEGKSVLVYSTMAPEHYFENDPDTPSAYRMKGNSQALIHALAKPLSEKIKLNTNVVGIHETENGVKVETDKETFFAKKVIVTIPPLIATRISFSPELPPEVNETMKKTHTWMSNAIKVGLTFKTPFWRAKNFSGMVIGQVGAVTELYDHNDAENSHFALMGFVNEGLRDVSEENRKQRILNYLSKYLGAEVIDYLTYEEKDWSQDKHTSCETIKSIYMSPSYGNPVFAKSFMSGKLRFSGAETSPIHGGYMDGAIYSGINTVKKFLG</sequence>
<keyword evidence="4" id="KW-1185">Reference proteome</keyword>
<feature type="domain" description="Amine oxidase" evidence="2">
    <location>
        <begin position="106"/>
        <end position="342"/>
    </location>
</feature>
<comment type="caution">
    <text evidence="3">The sequence shown here is derived from an EMBL/GenBank/DDBJ whole genome shotgun (WGS) entry which is preliminary data.</text>
</comment>
<dbReference type="SUPFAM" id="SSF51905">
    <property type="entry name" value="FAD/NAD(P)-binding domain"/>
    <property type="match status" value="1"/>
</dbReference>
<evidence type="ECO:0000313" key="3">
    <source>
        <dbReference type="EMBL" id="MBT2159852.1"/>
    </source>
</evidence>
<dbReference type="RefSeq" id="WP_214610131.1">
    <property type="nucleotide sequence ID" value="NZ_JACATN010000001.1"/>
</dbReference>
<feature type="domain" description="Amine oxidase" evidence="2">
    <location>
        <begin position="15"/>
        <end position="84"/>
    </location>
</feature>
<evidence type="ECO:0000259" key="2">
    <source>
        <dbReference type="Pfam" id="PF01593"/>
    </source>
</evidence>
<organism evidence="3 4">
    <name type="scientific">Zobellia barbeyronii</name>
    <dbReference type="NCBI Taxonomy" id="2748009"/>
    <lineage>
        <taxon>Bacteria</taxon>
        <taxon>Pseudomonadati</taxon>
        <taxon>Bacteroidota</taxon>
        <taxon>Flavobacteriia</taxon>
        <taxon>Flavobacteriales</taxon>
        <taxon>Flavobacteriaceae</taxon>
        <taxon>Zobellia</taxon>
    </lineage>
</organism>
<dbReference type="Pfam" id="PF01593">
    <property type="entry name" value="Amino_oxidase"/>
    <property type="match status" value="2"/>
</dbReference>
<protein>
    <submittedName>
        <fullName evidence="3">FAD-dependent oxidoreductase</fullName>
    </submittedName>
</protein>
<dbReference type="InterPro" id="IPR002937">
    <property type="entry name" value="Amino_oxidase"/>
</dbReference>
<comment type="similarity">
    <text evidence="1">Belongs to the flavin monoamine oxidase family.</text>
</comment>
<dbReference type="PANTHER" id="PTHR43563">
    <property type="entry name" value="AMINE OXIDASE"/>
    <property type="match status" value="1"/>
</dbReference>
<accession>A0ABS5W938</accession>
<reference evidence="3 4" key="1">
    <citation type="submission" date="2020-06" db="EMBL/GenBank/DDBJ databases">
        <authorList>
            <person name="Isaeva M.P."/>
            <person name="Chernysheva N.Y."/>
        </authorList>
    </citation>
    <scope>NUCLEOTIDE SEQUENCE [LARGE SCALE GENOMIC DNA]</scope>
    <source>
        <strain evidence="3 4">KMM 6746</strain>
    </source>
</reference>
<gene>
    <name evidence="3" type="ORF">HW347_01175</name>
</gene>
<evidence type="ECO:0000256" key="1">
    <source>
        <dbReference type="ARBA" id="ARBA00005995"/>
    </source>
</evidence>
<dbReference type="InterPro" id="IPR036188">
    <property type="entry name" value="FAD/NAD-bd_sf"/>
</dbReference>
<dbReference type="Gene3D" id="3.50.50.60">
    <property type="entry name" value="FAD/NAD(P)-binding domain"/>
    <property type="match status" value="2"/>
</dbReference>
<reference evidence="4" key="2">
    <citation type="submission" date="2023-07" db="EMBL/GenBank/DDBJ databases">
        <title>Zobellia barbeyronii sp. nov., a new marine flavobacterium, isolated from green and red algae.</title>
        <authorList>
            <person name="Nedashkovskaya O.I."/>
            <person name="Otstavnykh N."/>
            <person name="Zhukova N."/>
            <person name="Guzev K."/>
            <person name="Chausova V."/>
            <person name="Tekutyeva L."/>
            <person name="Mikhailov V."/>
            <person name="Isaeva M."/>
        </authorList>
    </citation>
    <scope>NUCLEOTIDE SEQUENCE [LARGE SCALE GENOMIC DNA]</scope>
    <source>
        <strain evidence="4">KMM 6746</strain>
    </source>
</reference>
<dbReference type="Proteomes" id="UP000740413">
    <property type="component" value="Unassembled WGS sequence"/>
</dbReference>
<evidence type="ECO:0000313" key="4">
    <source>
        <dbReference type="Proteomes" id="UP000740413"/>
    </source>
</evidence>
<dbReference type="InterPro" id="IPR050703">
    <property type="entry name" value="Flavin_MAO"/>
</dbReference>